<dbReference type="InterPro" id="IPR011703">
    <property type="entry name" value="ATPase_AAA-3"/>
</dbReference>
<dbReference type="RefSeq" id="WP_088553592.1">
    <property type="nucleotide sequence ID" value="NZ_BDGJ01000060.1"/>
</dbReference>
<sequence>MDIRALSSRIVDNISQVLVGKEEAAKLCLTAILAGGHILLEGGPGVGKTVLAKALARSMGCTYRRIQFTPDLMPSEITGVSIYNQKTGDFEYKPGPVMTQVLLADEINRATPKTQAGLLQAMEEGEISVDGITHSLPRPFVVLATQNPLSYEGVFPLPEGQLDRFALQVNLGYPGFEEEMAMLERLQGNHPLNKLEPVSSPQEILEAQQLLEKVYVHPSLGQYIVTLVQQVRQHPSVLAASPRGTLFLFKCARARAAQEGRNYVTPDDVKELFLSVLGHRLILREGFHQEGGEILREIMEQVPVPVEVNP</sequence>
<reference evidence="3" key="1">
    <citation type="journal article" date="2017" name="Appl. Environ. Microbiol.">
        <title>Genomic analysis of Calderihabitans maritimus KKC1, a thermophilic hydrogenogenic carboxydotrophic bacterium isolated from marine sediment.</title>
        <authorList>
            <person name="Omae K."/>
            <person name="Yoneda Y."/>
            <person name="Fukuyama Y."/>
            <person name="Yoshida T."/>
            <person name="Sako Y."/>
        </authorList>
    </citation>
    <scope>NUCLEOTIDE SEQUENCE [LARGE SCALE GENOMIC DNA]</scope>
    <source>
        <strain evidence="3">KKC1</strain>
    </source>
</reference>
<dbReference type="GO" id="GO:0005524">
    <property type="term" value="F:ATP binding"/>
    <property type="evidence" value="ECO:0007669"/>
    <property type="project" value="InterPro"/>
</dbReference>
<organism evidence="2 3">
    <name type="scientific">Calderihabitans maritimus</name>
    <dbReference type="NCBI Taxonomy" id="1246530"/>
    <lineage>
        <taxon>Bacteria</taxon>
        <taxon>Bacillati</taxon>
        <taxon>Bacillota</taxon>
        <taxon>Clostridia</taxon>
        <taxon>Neomoorellales</taxon>
        <taxon>Calderihabitantaceae</taxon>
        <taxon>Calderihabitans</taxon>
    </lineage>
</organism>
<dbReference type="PANTHER" id="PTHR42759:SF5">
    <property type="entry name" value="METHANOL DEHYDROGENASE REGULATOR"/>
    <property type="match status" value="1"/>
</dbReference>
<evidence type="ECO:0000259" key="1">
    <source>
        <dbReference type="SMART" id="SM00382"/>
    </source>
</evidence>
<dbReference type="SMART" id="SM00382">
    <property type="entry name" value="AAA"/>
    <property type="match status" value="1"/>
</dbReference>
<dbReference type="InterPro" id="IPR003593">
    <property type="entry name" value="AAA+_ATPase"/>
</dbReference>
<dbReference type="InterPro" id="IPR050764">
    <property type="entry name" value="CbbQ/NirQ/NorQ/GpvN"/>
</dbReference>
<accession>A0A1Z5HSC2</accession>
<evidence type="ECO:0000313" key="2">
    <source>
        <dbReference type="EMBL" id="GAW92180.1"/>
    </source>
</evidence>
<dbReference type="Pfam" id="PF07726">
    <property type="entry name" value="AAA_3"/>
    <property type="match status" value="1"/>
</dbReference>
<protein>
    <submittedName>
        <fullName evidence="2">ATPase AAA</fullName>
    </submittedName>
</protein>
<evidence type="ECO:0000313" key="3">
    <source>
        <dbReference type="Proteomes" id="UP000197032"/>
    </source>
</evidence>
<dbReference type="OrthoDB" id="9808397at2"/>
<dbReference type="Gene3D" id="1.10.8.80">
    <property type="entry name" value="Magnesium chelatase subunit I, C-Terminal domain"/>
    <property type="match status" value="1"/>
</dbReference>
<dbReference type="GO" id="GO:0016887">
    <property type="term" value="F:ATP hydrolysis activity"/>
    <property type="evidence" value="ECO:0007669"/>
    <property type="project" value="InterPro"/>
</dbReference>
<dbReference type="Proteomes" id="UP000197032">
    <property type="component" value="Unassembled WGS sequence"/>
</dbReference>
<feature type="domain" description="AAA+ ATPase" evidence="1">
    <location>
        <begin position="34"/>
        <end position="175"/>
    </location>
</feature>
<dbReference type="AlphaFoldDB" id="A0A1Z5HSC2"/>
<gene>
    <name evidence="2" type="ORF">KKC1_13390</name>
</gene>
<dbReference type="Pfam" id="PF17863">
    <property type="entry name" value="AAA_lid_2"/>
    <property type="match status" value="1"/>
</dbReference>
<dbReference type="InterPro" id="IPR041628">
    <property type="entry name" value="ChlI/MoxR_AAA_lid"/>
</dbReference>
<name>A0A1Z5HSC2_9FIRM</name>
<dbReference type="EMBL" id="BDGJ01000060">
    <property type="protein sequence ID" value="GAW92180.1"/>
    <property type="molecule type" value="Genomic_DNA"/>
</dbReference>
<proteinExistence type="predicted"/>
<dbReference type="CDD" id="cd00009">
    <property type="entry name" value="AAA"/>
    <property type="match status" value="1"/>
</dbReference>
<dbReference type="InterPro" id="IPR027417">
    <property type="entry name" value="P-loop_NTPase"/>
</dbReference>
<dbReference type="SUPFAM" id="SSF52540">
    <property type="entry name" value="P-loop containing nucleoside triphosphate hydrolases"/>
    <property type="match status" value="1"/>
</dbReference>
<dbReference type="PANTHER" id="PTHR42759">
    <property type="entry name" value="MOXR FAMILY PROTEIN"/>
    <property type="match status" value="1"/>
</dbReference>
<keyword evidence="3" id="KW-1185">Reference proteome</keyword>
<dbReference type="PIRSF" id="PIRSF002849">
    <property type="entry name" value="AAA_ATPase_chaperone_MoxR_prd"/>
    <property type="match status" value="1"/>
</dbReference>
<dbReference type="Gene3D" id="3.40.50.300">
    <property type="entry name" value="P-loop containing nucleotide triphosphate hydrolases"/>
    <property type="match status" value="1"/>
</dbReference>
<comment type="caution">
    <text evidence="2">The sequence shown here is derived from an EMBL/GenBank/DDBJ whole genome shotgun (WGS) entry which is preliminary data.</text>
</comment>